<dbReference type="InterPro" id="IPR036866">
    <property type="entry name" value="RibonucZ/Hydroxyglut_hydro"/>
</dbReference>
<dbReference type="Gene3D" id="3.60.15.10">
    <property type="entry name" value="Ribonuclease Z/Hydroxyacylglutathione hydrolase-like"/>
    <property type="match status" value="1"/>
</dbReference>
<keyword evidence="3" id="KW-1185">Reference proteome</keyword>
<protein>
    <submittedName>
        <fullName evidence="2">Hydrolase</fullName>
    </submittedName>
</protein>
<dbReference type="PANTHER" id="PTHR42663">
    <property type="entry name" value="HYDROLASE C777.06C-RELATED-RELATED"/>
    <property type="match status" value="1"/>
</dbReference>
<dbReference type="GO" id="GO:0016787">
    <property type="term" value="F:hydrolase activity"/>
    <property type="evidence" value="ECO:0007669"/>
    <property type="project" value="UniProtKB-KW"/>
</dbReference>
<dbReference type="CDD" id="cd16279">
    <property type="entry name" value="metallo-hydrolase-like_MBL-fold"/>
    <property type="match status" value="1"/>
</dbReference>
<keyword evidence="2" id="KW-0378">Hydrolase</keyword>
<proteinExistence type="predicted"/>
<dbReference type="KEGG" id="nch:A0U93_02805"/>
<evidence type="ECO:0000313" key="2">
    <source>
        <dbReference type="EMBL" id="AQS87044.1"/>
    </source>
</evidence>
<dbReference type="SMART" id="SM00849">
    <property type="entry name" value="Lactamase_B"/>
    <property type="match status" value="1"/>
</dbReference>
<dbReference type="SUPFAM" id="SSF56281">
    <property type="entry name" value="Metallo-hydrolase/oxidoreductase"/>
    <property type="match status" value="1"/>
</dbReference>
<dbReference type="Pfam" id="PF12706">
    <property type="entry name" value="Lactamase_B_2"/>
    <property type="match status" value="1"/>
</dbReference>
<dbReference type="EMBL" id="CP014691">
    <property type="protein sequence ID" value="AQS87044.1"/>
    <property type="molecule type" value="Genomic_DNA"/>
</dbReference>
<accession>A0A1U9KML9</accession>
<sequence>MKVTVLGCGGSSGVPMIGGADGSGIWGACDPGEPRNQRTRSSIVMESDIGQRLLVDTGPDLRTQLLTQRIGAVHGVIYTHEHSDHVAGLDELRAINRMIDAPLPLYATRTVLSELESRFAYAFRPWSGTGFYRPVLDVHPVEAGENVPVAGMELSLFDQRHGRIASLGLRCGAFAYSTDVEYMTDDVLDGLKGLDTWVVGCFQYEPHVAHAWLSLVLEWHARIRPRRTVLTHMGPDMDYESLRRNLPEGVEPAFDGMILEIP</sequence>
<dbReference type="RefSeq" id="WP_077806013.1">
    <property type="nucleotide sequence ID" value="NZ_BJXS01000004.1"/>
</dbReference>
<reference evidence="2 3" key="1">
    <citation type="submission" date="2016-03" db="EMBL/GenBank/DDBJ databases">
        <title>Acetic acid bacteria sequencing.</title>
        <authorList>
            <person name="Brandt J."/>
            <person name="Jakob F."/>
            <person name="Vogel R.F."/>
        </authorList>
    </citation>
    <scope>NUCLEOTIDE SEQUENCE [LARGE SCALE GENOMIC DNA]</scope>
    <source>
        <strain evidence="2 3">NBRC 101099</strain>
    </source>
</reference>
<dbReference type="InterPro" id="IPR001279">
    <property type="entry name" value="Metallo-B-lactamas"/>
</dbReference>
<evidence type="ECO:0000313" key="3">
    <source>
        <dbReference type="Proteomes" id="UP000188604"/>
    </source>
</evidence>
<dbReference type="AlphaFoldDB" id="A0A1U9KML9"/>
<dbReference type="STRING" id="320497.A0U93_02805"/>
<dbReference type="PANTHER" id="PTHR42663:SF6">
    <property type="entry name" value="HYDROLASE C777.06C-RELATED"/>
    <property type="match status" value="1"/>
</dbReference>
<feature type="domain" description="Metallo-beta-lactamase" evidence="1">
    <location>
        <begin position="39"/>
        <end position="232"/>
    </location>
</feature>
<dbReference type="OrthoDB" id="9781189at2"/>
<evidence type="ECO:0000259" key="1">
    <source>
        <dbReference type="SMART" id="SM00849"/>
    </source>
</evidence>
<gene>
    <name evidence="2" type="ORF">A0U93_02805</name>
</gene>
<name>A0A1U9KML9_9PROT</name>
<dbReference type="Proteomes" id="UP000188604">
    <property type="component" value="Chromosome"/>
</dbReference>
<organism evidence="2 3">
    <name type="scientific">Neoasaia chiangmaiensis</name>
    <dbReference type="NCBI Taxonomy" id="320497"/>
    <lineage>
        <taxon>Bacteria</taxon>
        <taxon>Pseudomonadati</taxon>
        <taxon>Pseudomonadota</taxon>
        <taxon>Alphaproteobacteria</taxon>
        <taxon>Acetobacterales</taxon>
        <taxon>Acetobacteraceae</taxon>
        <taxon>Neoasaia</taxon>
    </lineage>
</organism>